<dbReference type="EMBL" id="JBHUMJ010000002">
    <property type="protein sequence ID" value="MFD2699626.1"/>
    <property type="molecule type" value="Genomic_DNA"/>
</dbReference>
<dbReference type="Gene3D" id="1.10.3210.10">
    <property type="entry name" value="Hypothetical protein af1432"/>
    <property type="match status" value="1"/>
</dbReference>
<dbReference type="InterPro" id="IPR051094">
    <property type="entry name" value="Diverse_Catalytic_Enzymes"/>
</dbReference>
<dbReference type="InterPro" id="IPR006674">
    <property type="entry name" value="HD_domain"/>
</dbReference>
<protein>
    <submittedName>
        <fullName evidence="2">HD domain-containing protein</fullName>
    </submittedName>
</protein>
<accession>A0ABW5SIM9</accession>
<dbReference type="InterPro" id="IPR003607">
    <property type="entry name" value="HD/PDEase_dom"/>
</dbReference>
<evidence type="ECO:0000313" key="2">
    <source>
        <dbReference type="EMBL" id="MFD2699626.1"/>
    </source>
</evidence>
<dbReference type="Pfam" id="PF01966">
    <property type="entry name" value="HD"/>
    <property type="match status" value="1"/>
</dbReference>
<name>A0ABW5SIM9_9BACL</name>
<organism evidence="2 3">
    <name type="scientific">Paenibacillus shunpengii</name>
    <dbReference type="NCBI Taxonomy" id="2054424"/>
    <lineage>
        <taxon>Bacteria</taxon>
        <taxon>Bacillati</taxon>
        <taxon>Bacillota</taxon>
        <taxon>Bacilli</taxon>
        <taxon>Bacillales</taxon>
        <taxon>Paenibacillaceae</taxon>
        <taxon>Paenibacillus</taxon>
    </lineage>
</organism>
<reference evidence="3" key="1">
    <citation type="journal article" date="2019" name="Int. J. Syst. Evol. Microbiol.">
        <title>The Global Catalogue of Microorganisms (GCM) 10K type strain sequencing project: providing services to taxonomists for standard genome sequencing and annotation.</title>
        <authorList>
            <consortium name="The Broad Institute Genomics Platform"/>
            <consortium name="The Broad Institute Genome Sequencing Center for Infectious Disease"/>
            <person name="Wu L."/>
            <person name="Ma J."/>
        </authorList>
    </citation>
    <scope>NUCLEOTIDE SEQUENCE [LARGE SCALE GENOMIC DNA]</scope>
    <source>
        <strain evidence="3">KCTC 33849</strain>
    </source>
</reference>
<dbReference type="CDD" id="cd00077">
    <property type="entry name" value="HDc"/>
    <property type="match status" value="1"/>
</dbReference>
<gene>
    <name evidence="2" type="ORF">ACFSVM_04035</name>
</gene>
<feature type="domain" description="HD" evidence="1">
    <location>
        <begin position="34"/>
        <end position="148"/>
    </location>
</feature>
<comment type="caution">
    <text evidence="2">The sequence shown here is derived from an EMBL/GenBank/DDBJ whole genome shotgun (WGS) entry which is preliminary data.</text>
</comment>
<proteinExistence type="predicted"/>
<dbReference type="PANTHER" id="PTHR35795">
    <property type="entry name" value="SLR1885 PROTEIN"/>
    <property type="match status" value="1"/>
</dbReference>
<dbReference type="RefSeq" id="WP_379260594.1">
    <property type="nucleotide sequence ID" value="NZ_JBHUMJ010000002.1"/>
</dbReference>
<evidence type="ECO:0000313" key="3">
    <source>
        <dbReference type="Proteomes" id="UP001597540"/>
    </source>
</evidence>
<evidence type="ECO:0000259" key="1">
    <source>
        <dbReference type="Pfam" id="PF01966"/>
    </source>
</evidence>
<keyword evidence="3" id="KW-1185">Reference proteome</keyword>
<dbReference type="PANTHER" id="PTHR35795:SF1">
    <property type="entry name" value="BIS(5'-NUCLEOSYL)-TETRAPHOSPHATASE, SYMMETRICAL"/>
    <property type="match status" value="1"/>
</dbReference>
<dbReference type="SUPFAM" id="SSF109604">
    <property type="entry name" value="HD-domain/PDEase-like"/>
    <property type="match status" value="1"/>
</dbReference>
<dbReference type="Proteomes" id="UP001597540">
    <property type="component" value="Unassembled WGS sequence"/>
</dbReference>
<sequence length="205" mass="23239">MSSILEKLTSNMTATGDLKSDVYQFLLSNHCPKTAEHCMEVGAESRRVAGIVGADQEQAEIAGWLHDISAVFPNDQRIDAARELGIDVLPEEEVFPMIVHQKLSKVMAERIFQINDLAILEAVGCHTTLRSHSTQLDQVLFVADKIAWDQNGEPPYLQQLKEALEISLPHASFCYLHYLWERRSSLKVIHPWLREAHEELNLILN</sequence>